<dbReference type="RefSeq" id="WP_345127674.1">
    <property type="nucleotide sequence ID" value="NZ_BAABDI010000058.1"/>
</dbReference>
<gene>
    <name evidence="2" type="ORF">GCM10022407_41990</name>
</gene>
<proteinExistence type="predicted"/>
<feature type="transmembrane region" description="Helical" evidence="1">
    <location>
        <begin position="12"/>
        <end position="36"/>
    </location>
</feature>
<feature type="transmembrane region" description="Helical" evidence="1">
    <location>
        <begin position="192"/>
        <end position="209"/>
    </location>
</feature>
<feature type="transmembrane region" description="Helical" evidence="1">
    <location>
        <begin position="42"/>
        <end position="58"/>
    </location>
</feature>
<organism evidence="2 3">
    <name type="scientific">Hymenobacter antarcticus</name>
    <dbReference type="NCBI Taxonomy" id="486270"/>
    <lineage>
        <taxon>Bacteria</taxon>
        <taxon>Pseudomonadati</taxon>
        <taxon>Bacteroidota</taxon>
        <taxon>Cytophagia</taxon>
        <taxon>Cytophagales</taxon>
        <taxon>Hymenobacteraceae</taxon>
        <taxon>Hymenobacter</taxon>
    </lineage>
</organism>
<keyword evidence="3" id="KW-1185">Reference proteome</keyword>
<evidence type="ECO:0000313" key="2">
    <source>
        <dbReference type="EMBL" id="GAA3993349.1"/>
    </source>
</evidence>
<keyword evidence="1" id="KW-0812">Transmembrane</keyword>
<dbReference type="EMBL" id="BAABDI010000058">
    <property type="protein sequence ID" value="GAA3993349.1"/>
    <property type="molecule type" value="Genomic_DNA"/>
</dbReference>
<sequence length="244" mass="26681">MEKQLDLTLTNRWKATVLVLIIVGLTLPMLLGILTVFAHSKLWGSLLGVVGLAAFVLLPERMAKYFSAEHATVAFDATGITVSYAANGKVRRLDFAEIVSYYSGLEFDFTINPRRGSPLVFHLNSKLHPQGMGPLVALRQHFDWAAKHYNQAQLSATPATMPQLAGALPAAFGLENPAAVPIRKLGFATQPAAAFWLVALAGLTGWMGWRALQTNASEGTWGGFLFVGLGLIIYGAYWWHERQN</sequence>
<name>A0ABP7R6X3_9BACT</name>
<dbReference type="Proteomes" id="UP001501556">
    <property type="component" value="Unassembled WGS sequence"/>
</dbReference>
<feature type="transmembrane region" description="Helical" evidence="1">
    <location>
        <begin position="221"/>
        <end position="239"/>
    </location>
</feature>
<evidence type="ECO:0000313" key="3">
    <source>
        <dbReference type="Proteomes" id="UP001501556"/>
    </source>
</evidence>
<protein>
    <recommendedName>
        <fullName evidence="4">PH domain-containing protein</fullName>
    </recommendedName>
</protein>
<keyword evidence="1" id="KW-1133">Transmembrane helix</keyword>
<evidence type="ECO:0008006" key="4">
    <source>
        <dbReference type="Google" id="ProtNLM"/>
    </source>
</evidence>
<reference evidence="3" key="1">
    <citation type="journal article" date="2019" name="Int. J. Syst. Evol. Microbiol.">
        <title>The Global Catalogue of Microorganisms (GCM) 10K type strain sequencing project: providing services to taxonomists for standard genome sequencing and annotation.</title>
        <authorList>
            <consortium name="The Broad Institute Genomics Platform"/>
            <consortium name="The Broad Institute Genome Sequencing Center for Infectious Disease"/>
            <person name="Wu L."/>
            <person name="Ma J."/>
        </authorList>
    </citation>
    <scope>NUCLEOTIDE SEQUENCE [LARGE SCALE GENOMIC DNA]</scope>
    <source>
        <strain evidence="3">JCM 17217</strain>
    </source>
</reference>
<comment type="caution">
    <text evidence="2">The sequence shown here is derived from an EMBL/GenBank/DDBJ whole genome shotgun (WGS) entry which is preliminary data.</text>
</comment>
<accession>A0ABP7R6X3</accession>
<keyword evidence="1" id="KW-0472">Membrane</keyword>
<evidence type="ECO:0000256" key="1">
    <source>
        <dbReference type="SAM" id="Phobius"/>
    </source>
</evidence>